<evidence type="ECO:0000313" key="2">
    <source>
        <dbReference type="EMBL" id="TMI82677.1"/>
    </source>
</evidence>
<gene>
    <name evidence="2" type="ORF">E6H03_05100</name>
</gene>
<dbReference type="EMBL" id="VBAN01000150">
    <property type="protein sequence ID" value="TMI82677.1"/>
    <property type="molecule type" value="Genomic_DNA"/>
</dbReference>
<evidence type="ECO:0000256" key="1">
    <source>
        <dbReference type="PROSITE-ProRule" id="PRU00339"/>
    </source>
</evidence>
<name>A0A537JGL4_9BACT</name>
<dbReference type="Gene3D" id="1.25.40.10">
    <property type="entry name" value="Tetratricopeptide repeat domain"/>
    <property type="match status" value="1"/>
</dbReference>
<sequence>MTVMEARAAQTADISAVPQAGVLSSSVPLPRAVDRWRQAARVLAVAASLGAGLALVPTFTAELGRQAAITDAGAAYLDDAEAQLIRAISWTPQDAYLHQFLGEIYYRKALFRPQQRRADLDAALGAFERSARLNPHEAGTFTLIGWTHLYLGEAGAAEEAFVKAKALDPNNPQVRYSLGTAYLWEKKLSQARTEMEFARRYLPNATEVL</sequence>
<feature type="non-terminal residue" evidence="2">
    <location>
        <position position="209"/>
    </location>
</feature>
<dbReference type="PROSITE" id="PS50005">
    <property type="entry name" value="TPR"/>
    <property type="match status" value="1"/>
</dbReference>
<accession>A0A537JGL4</accession>
<protein>
    <submittedName>
        <fullName evidence="2">Uncharacterized protein</fullName>
    </submittedName>
</protein>
<dbReference type="Proteomes" id="UP000318093">
    <property type="component" value="Unassembled WGS sequence"/>
</dbReference>
<dbReference type="InterPro" id="IPR019734">
    <property type="entry name" value="TPR_rpt"/>
</dbReference>
<feature type="repeat" description="TPR" evidence="1">
    <location>
        <begin position="138"/>
        <end position="171"/>
    </location>
</feature>
<comment type="caution">
    <text evidence="2">The sequence shown here is derived from an EMBL/GenBank/DDBJ whole genome shotgun (WGS) entry which is preliminary data.</text>
</comment>
<keyword evidence="1" id="KW-0802">TPR repeat</keyword>
<dbReference type="AlphaFoldDB" id="A0A537JGL4"/>
<evidence type="ECO:0000313" key="3">
    <source>
        <dbReference type="Proteomes" id="UP000318093"/>
    </source>
</evidence>
<proteinExistence type="predicted"/>
<dbReference type="Pfam" id="PF13181">
    <property type="entry name" value="TPR_8"/>
    <property type="match status" value="1"/>
</dbReference>
<dbReference type="InterPro" id="IPR011990">
    <property type="entry name" value="TPR-like_helical_dom_sf"/>
</dbReference>
<organism evidence="2 3">
    <name type="scientific">Candidatus Segetimicrobium genomatis</name>
    <dbReference type="NCBI Taxonomy" id="2569760"/>
    <lineage>
        <taxon>Bacteria</taxon>
        <taxon>Bacillati</taxon>
        <taxon>Candidatus Sysuimicrobiota</taxon>
        <taxon>Candidatus Sysuimicrobiia</taxon>
        <taxon>Candidatus Sysuimicrobiales</taxon>
        <taxon>Candidatus Segetimicrobiaceae</taxon>
        <taxon>Candidatus Segetimicrobium</taxon>
    </lineage>
</organism>
<reference evidence="2 3" key="1">
    <citation type="journal article" date="2019" name="Nat. Microbiol.">
        <title>Mediterranean grassland soil C-N compound turnover is dependent on rainfall and depth, and is mediated by genomically divergent microorganisms.</title>
        <authorList>
            <person name="Diamond S."/>
            <person name="Andeer P.F."/>
            <person name="Li Z."/>
            <person name="Crits-Christoph A."/>
            <person name="Burstein D."/>
            <person name="Anantharaman K."/>
            <person name="Lane K.R."/>
            <person name="Thomas B.C."/>
            <person name="Pan C."/>
            <person name="Northen T.R."/>
            <person name="Banfield J.F."/>
        </authorList>
    </citation>
    <scope>NUCLEOTIDE SEQUENCE [LARGE SCALE GENOMIC DNA]</scope>
    <source>
        <strain evidence="2">NP_6</strain>
    </source>
</reference>
<dbReference type="SUPFAM" id="SSF48452">
    <property type="entry name" value="TPR-like"/>
    <property type="match status" value="1"/>
</dbReference>